<evidence type="ECO:0000313" key="1">
    <source>
        <dbReference type="EMBL" id="KHG23566.1"/>
    </source>
</evidence>
<dbReference type="Proteomes" id="UP000032142">
    <property type="component" value="Unassembled WGS sequence"/>
</dbReference>
<evidence type="ECO:0000313" key="2">
    <source>
        <dbReference type="Proteomes" id="UP000032142"/>
    </source>
</evidence>
<keyword evidence="2" id="KW-1185">Reference proteome</keyword>
<gene>
    <name evidence="1" type="ORF">F383_29991</name>
</gene>
<protein>
    <submittedName>
        <fullName evidence="1">Uncharacterized protein</fullName>
    </submittedName>
</protein>
<dbReference type="EMBL" id="KN425532">
    <property type="protein sequence ID" value="KHG23566.1"/>
    <property type="molecule type" value="Genomic_DNA"/>
</dbReference>
<sequence length="30" mass="3431">MILANVMACNRQRLVLLFGHVSWLISATWS</sequence>
<organism evidence="1 2">
    <name type="scientific">Gossypium arboreum</name>
    <name type="common">Tree cotton</name>
    <name type="synonym">Gossypium nanking</name>
    <dbReference type="NCBI Taxonomy" id="29729"/>
    <lineage>
        <taxon>Eukaryota</taxon>
        <taxon>Viridiplantae</taxon>
        <taxon>Streptophyta</taxon>
        <taxon>Embryophyta</taxon>
        <taxon>Tracheophyta</taxon>
        <taxon>Spermatophyta</taxon>
        <taxon>Magnoliopsida</taxon>
        <taxon>eudicotyledons</taxon>
        <taxon>Gunneridae</taxon>
        <taxon>Pentapetalae</taxon>
        <taxon>rosids</taxon>
        <taxon>malvids</taxon>
        <taxon>Malvales</taxon>
        <taxon>Malvaceae</taxon>
        <taxon>Malvoideae</taxon>
        <taxon>Gossypium</taxon>
    </lineage>
</organism>
<proteinExistence type="predicted"/>
<name>A0A0B0PJL9_GOSAR</name>
<dbReference type="AlphaFoldDB" id="A0A0B0PJL9"/>
<reference evidence="2" key="1">
    <citation type="submission" date="2014-09" db="EMBL/GenBank/DDBJ databases">
        <authorList>
            <person name="Mudge J."/>
            <person name="Ramaraj T."/>
            <person name="Lindquist I.E."/>
            <person name="Bharti A.K."/>
            <person name="Sundararajan A."/>
            <person name="Cameron C.T."/>
            <person name="Woodward J.E."/>
            <person name="May G.D."/>
            <person name="Brubaker C."/>
            <person name="Broadhvest J."/>
            <person name="Wilkins T.A."/>
        </authorList>
    </citation>
    <scope>NUCLEOTIDE SEQUENCE</scope>
    <source>
        <strain evidence="2">cv. AKA8401</strain>
    </source>
</reference>
<accession>A0A0B0PJL9</accession>